<comment type="caution">
    <text evidence="9">The sequence shown here is derived from an EMBL/GenBank/DDBJ whole genome shotgun (WGS) entry which is preliminary data.</text>
</comment>
<dbReference type="SUPFAM" id="SSF116726">
    <property type="entry name" value="TrkA C-terminal domain-like"/>
    <property type="match status" value="1"/>
</dbReference>
<organism evidence="9">
    <name type="scientific">Fervidicoccus fontis</name>
    <dbReference type="NCBI Taxonomy" id="683846"/>
    <lineage>
        <taxon>Archaea</taxon>
        <taxon>Thermoproteota</taxon>
        <taxon>Thermoprotei</taxon>
        <taxon>Fervidicoccales</taxon>
        <taxon>Fervidicoccaceae</taxon>
        <taxon>Fervidicoccus</taxon>
    </lineage>
</organism>
<feature type="domain" description="RCK N-terminal" evidence="7">
    <location>
        <begin position="1"/>
        <end position="116"/>
    </location>
</feature>
<dbReference type="InterPro" id="IPR003148">
    <property type="entry name" value="RCK_N"/>
</dbReference>
<evidence type="ECO:0000256" key="1">
    <source>
        <dbReference type="ARBA" id="ARBA00003660"/>
    </source>
</evidence>
<dbReference type="PROSITE" id="PS51201">
    <property type="entry name" value="RCK_N"/>
    <property type="match status" value="1"/>
</dbReference>
<dbReference type="InterPro" id="IPR036721">
    <property type="entry name" value="RCK_C_sf"/>
</dbReference>
<dbReference type="Gene3D" id="3.40.50.720">
    <property type="entry name" value="NAD(P)-binding Rossmann-like Domain"/>
    <property type="match status" value="1"/>
</dbReference>
<dbReference type="PANTHER" id="PTHR43833">
    <property type="entry name" value="POTASSIUM CHANNEL PROTEIN 2-RELATED-RELATED"/>
    <property type="match status" value="1"/>
</dbReference>
<dbReference type="InterPro" id="IPR006037">
    <property type="entry name" value="RCK_C"/>
</dbReference>
<reference evidence="9" key="1">
    <citation type="journal article" date="2020" name="mSystems">
        <title>Genome- and Community-Level Interaction Insights into Carbon Utilization and Element Cycling Functions of Hydrothermarchaeota in Hydrothermal Sediment.</title>
        <authorList>
            <person name="Zhou Z."/>
            <person name="Liu Y."/>
            <person name="Xu W."/>
            <person name="Pan J."/>
            <person name="Luo Z.H."/>
            <person name="Li M."/>
        </authorList>
    </citation>
    <scope>NUCLEOTIDE SEQUENCE [LARGE SCALE GENOMIC DNA]</scope>
    <source>
        <strain evidence="9">SpSt-123</strain>
    </source>
</reference>
<evidence type="ECO:0000259" key="7">
    <source>
        <dbReference type="PROSITE" id="PS51201"/>
    </source>
</evidence>
<dbReference type="Pfam" id="PF02080">
    <property type="entry name" value="TrkA_C"/>
    <property type="match status" value="1"/>
</dbReference>
<evidence type="ECO:0000256" key="4">
    <source>
        <dbReference type="ARBA" id="ARBA00022958"/>
    </source>
</evidence>
<keyword evidence="5" id="KW-0520">NAD</keyword>
<protein>
    <submittedName>
        <fullName evidence="9">TrkA family potassium uptake protein</fullName>
    </submittedName>
</protein>
<dbReference type="InterPro" id="IPR036291">
    <property type="entry name" value="NAD(P)-bd_dom_sf"/>
</dbReference>
<dbReference type="InterPro" id="IPR050721">
    <property type="entry name" value="Trk_Ktr_HKT_K-transport"/>
</dbReference>
<dbReference type="InterPro" id="IPR006036">
    <property type="entry name" value="K_uptake_TrkA"/>
</dbReference>
<evidence type="ECO:0000256" key="6">
    <source>
        <dbReference type="ARBA" id="ARBA00023065"/>
    </source>
</evidence>
<evidence type="ECO:0000256" key="2">
    <source>
        <dbReference type="ARBA" id="ARBA00022448"/>
    </source>
</evidence>
<proteinExistence type="predicted"/>
<dbReference type="PROSITE" id="PS51202">
    <property type="entry name" value="RCK_C"/>
    <property type="match status" value="1"/>
</dbReference>
<evidence type="ECO:0000313" key="9">
    <source>
        <dbReference type="EMBL" id="HDS10896.1"/>
    </source>
</evidence>
<keyword evidence="4" id="KW-0630">Potassium</keyword>
<evidence type="ECO:0000256" key="5">
    <source>
        <dbReference type="ARBA" id="ARBA00023027"/>
    </source>
</evidence>
<evidence type="ECO:0000256" key="3">
    <source>
        <dbReference type="ARBA" id="ARBA00022538"/>
    </source>
</evidence>
<accession>A0A7C1E8P2</accession>
<sequence>MRILIIGAGSTGSHLAKLLSGKGHEVIIVDTNENKIENVQKEADVQAYKRDATDVSLYEELDLETIDVVVTVTDKDEVNLLVATLARESGVPKVIARVKSPQIAKLLRKMGIEDVFNPPTLIANLIYSTIEGKRRIATLLPAFLGDYELVSLVIKEGDSSVGKRLGEIEVPEQAKIIAIYDGEKIIEPIPQIEMKPGLHIIALVHKEAVDELLRNFR</sequence>
<keyword evidence="6" id="KW-0406">Ion transport</keyword>
<dbReference type="Pfam" id="PF02254">
    <property type="entry name" value="TrkA_N"/>
    <property type="match status" value="1"/>
</dbReference>
<evidence type="ECO:0000259" key="8">
    <source>
        <dbReference type="PROSITE" id="PS51202"/>
    </source>
</evidence>
<name>A0A7C1E8P2_9CREN</name>
<feature type="domain" description="RCK C-terminal" evidence="8">
    <location>
        <begin position="134"/>
        <end position="217"/>
    </location>
</feature>
<dbReference type="GO" id="GO:0015079">
    <property type="term" value="F:potassium ion transmembrane transporter activity"/>
    <property type="evidence" value="ECO:0007669"/>
    <property type="project" value="InterPro"/>
</dbReference>
<keyword evidence="2" id="KW-0813">Transport</keyword>
<gene>
    <name evidence="9" type="ORF">ENO04_04710</name>
</gene>
<dbReference type="AlphaFoldDB" id="A0A7C1E8P2"/>
<dbReference type="PANTHER" id="PTHR43833:SF5">
    <property type="entry name" value="TRK SYSTEM POTASSIUM UPTAKE PROTEIN TRKA"/>
    <property type="match status" value="1"/>
</dbReference>
<dbReference type="Gene3D" id="3.30.70.1450">
    <property type="entry name" value="Regulator of K+ conductance, C-terminal domain"/>
    <property type="match status" value="1"/>
</dbReference>
<comment type="function">
    <text evidence="1">Part of a potassium transport system.</text>
</comment>
<dbReference type="GO" id="GO:0005886">
    <property type="term" value="C:plasma membrane"/>
    <property type="evidence" value="ECO:0007669"/>
    <property type="project" value="InterPro"/>
</dbReference>
<dbReference type="PRINTS" id="PR00335">
    <property type="entry name" value="KUPTAKETRKA"/>
</dbReference>
<dbReference type="SUPFAM" id="SSF51735">
    <property type="entry name" value="NAD(P)-binding Rossmann-fold domains"/>
    <property type="match status" value="1"/>
</dbReference>
<dbReference type="EMBL" id="DSDY01000145">
    <property type="protein sequence ID" value="HDS10896.1"/>
    <property type="molecule type" value="Genomic_DNA"/>
</dbReference>
<keyword evidence="3" id="KW-0633">Potassium transport</keyword>